<dbReference type="EMBL" id="CP045699">
    <property type="protein sequence ID" value="QGA65585.1"/>
    <property type="molecule type" value="Genomic_DNA"/>
</dbReference>
<keyword evidence="5 6" id="KW-0472">Membrane</keyword>
<feature type="transmembrane region" description="Helical" evidence="6">
    <location>
        <begin position="65"/>
        <end position="88"/>
    </location>
</feature>
<feature type="transmembrane region" description="Helical" evidence="6">
    <location>
        <begin position="216"/>
        <end position="237"/>
    </location>
</feature>
<reference evidence="7 8" key="1">
    <citation type="submission" date="2019-10" db="EMBL/GenBank/DDBJ databases">
        <title>Vibrio sp. nov., isolated from Coralline algae surface.</title>
        <authorList>
            <person name="Geng Y."/>
            <person name="Zhang X."/>
        </authorList>
    </citation>
    <scope>NUCLEOTIDE SEQUENCE [LARGE SCALE GENOMIC DNA]</scope>
    <source>
        <strain evidence="7 8">SM1977</strain>
    </source>
</reference>
<dbReference type="AlphaFoldDB" id="A0A5Q0TI33"/>
<comment type="subcellular location">
    <subcellularLocation>
        <location evidence="1">Membrane</location>
        <topology evidence="1">Multi-pass membrane protein</topology>
    </subcellularLocation>
</comment>
<dbReference type="GO" id="GO:0016020">
    <property type="term" value="C:membrane"/>
    <property type="evidence" value="ECO:0007669"/>
    <property type="project" value="UniProtKB-SubCell"/>
</dbReference>
<sequence>MTNRFRMGPTHWVLIVALLFAAYACFLLISPYLNSIVMAFIISLLIYPLHEKLENRWSSCPNSIAFISCLLLTFIIVIPLLAVFAAIIQQGAHFSQTVYAWASDGGIQELLSHPYIAKALHIANQYLPFDNLDPQQIAQRAARFISQFGSVLVSFSAKILGDATGFLANFFLMLFVLFFLLRDRDKLVNGMRHILPLSRSQEDRLLTEVEQVSKSAVLGSFLTAIAQAIAGGFSLWLVGLPGLFWGTMIGAASFIPVVGTALIWVPAAAYLFLTGDIGWGIFLVIWGVTIIGSIDNIIRPLLMQGSAGMDTLLIFFSLLGGIQLFGLIGLIYGPLIFAITMVLFKMYEEEFKHFLNMQDNN</sequence>
<evidence type="ECO:0000256" key="6">
    <source>
        <dbReference type="SAM" id="Phobius"/>
    </source>
</evidence>
<feature type="transmembrane region" description="Helical" evidence="6">
    <location>
        <begin position="12"/>
        <end position="29"/>
    </location>
</feature>
<keyword evidence="3 6" id="KW-0812">Transmembrane</keyword>
<keyword evidence="4 6" id="KW-1133">Transmembrane helix</keyword>
<accession>A0A5Q0TI33</accession>
<feature type="transmembrane region" description="Helical" evidence="6">
    <location>
        <begin position="314"/>
        <end position="344"/>
    </location>
</feature>
<feature type="transmembrane region" description="Helical" evidence="6">
    <location>
        <begin position="277"/>
        <end position="294"/>
    </location>
</feature>
<dbReference type="RefSeq" id="WP_153447732.1">
    <property type="nucleotide sequence ID" value="NZ_CP045699.1"/>
</dbReference>
<comment type="similarity">
    <text evidence="2">Belongs to the autoinducer-2 exporter (AI-2E) (TC 2.A.86) family.</text>
</comment>
<evidence type="ECO:0000256" key="4">
    <source>
        <dbReference type="ARBA" id="ARBA00022989"/>
    </source>
</evidence>
<feature type="transmembrane region" description="Helical" evidence="6">
    <location>
        <begin position="35"/>
        <end position="53"/>
    </location>
</feature>
<evidence type="ECO:0000313" key="7">
    <source>
        <dbReference type="EMBL" id="QGA65585.1"/>
    </source>
</evidence>
<dbReference type="PANTHER" id="PTHR21716">
    <property type="entry name" value="TRANSMEMBRANE PROTEIN"/>
    <property type="match status" value="1"/>
</dbReference>
<gene>
    <name evidence="7" type="ORF">GFB47_09275</name>
</gene>
<feature type="transmembrane region" description="Helical" evidence="6">
    <location>
        <begin position="243"/>
        <end position="265"/>
    </location>
</feature>
<name>A0A5Q0TI33_9VIBR</name>
<dbReference type="PANTHER" id="PTHR21716:SF4">
    <property type="entry name" value="TRANSMEMBRANE PROTEIN 245"/>
    <property type="match status" value="1"/>
</dbReference>
<evidence type="ECO:0000256" key="1">
    <source>
        <dbReference type="ARBA" id="ARBA00004141"/>
    </source>
</evidence>
<evidence type="ECO:0000256" key="2">
    <source>
        <dbReference type="ARBA" id="ARBA00009773"/>
    </source>
</evidence>
<organism evidence="7 8">
    <name type="scientific">Vibrio algicola</name>
    <dbReference type="NCBI Taxonomy" id="2662262"/>
    <lineage>
        <taxon>Bacteria</taxon>
        <taxon>Pseudomonadati</taxon>
        <taxon>Pseudomonadota</taxon>
        <taxon>Gammaproteobacteria</taxon>
        <taxon>Vibrionales</taxon>
        <taxon>Vibrionaceae</taxon>
        <taxon>Vibrio</taxon>
    </lineage>
</organism>
<dbReference type="Pfam" id="PF01594">
    <property type="entry name" value="AI-2E_transport"/>
    <property type="match status" value="1"/>
</dbReference>
<proteinExistence type="inferred from homology"/>
<dbReference type="InterPro" id="IPR002549">
    <property type="entry name" value="AI-2E-like"/>
</dbReference>
<protein>
    <submittedName>
        <fullName evidence="7">AI-2E family transporter</fullName>
    </submittedName>
</protein>
<feature type="transmembrane region" description="Helical" evidence="6">
    <location>
        <begin position="163"/>
        <end position="181"/>
    </location>
</feature>
<dbReference type="PROSITE" id="PS51257">
    <property type="entry name" value="PROKAR_LIPOPROTEIN"/>
    <property type="match status" value="1"/>
</dbReference>
<keyword evidence="8" id="KW-1185">Reference proteome</keyword>
<evidence type="ECO:0000256" key="3">
    <source>
        <dbReference type="ARBA" id="ARBA00022692"/>
    </source>
</evidence>
<evidence type="ECO:0000313" key="8">
    <source>
        <dbReference type="Proteomes" id="UP000348942"/>
    </source>
</evidence>
<evidence type="ECO:0000256" key="5">
    <source>
        <dbReference type="ARBA" id="ARBA00023136"/>
    </source>
</evidence>
<dbReference type="Proteomes" id="UP000348942">
    <property type="component" value="Chromosome 1"/>
</dbReference>